<dbReference type="PANTHER" id="PTHR30175:SF1">
    <property type="entry name" value="PTS SYSTEM ARBUTIN-, CELLOBIOSE-, AND SALICIN-SPECIFIC EIIBC COMPONENT-RELATED"/>
    <property type="match status" value="1"/>
</dbReference>
<feature type="transmembrane region" description="Helical" evidence="12">
    <location>
        <begin position="242"/>
        <end position="266"/>
    </location>
</feature>
<evidence type="ECO:0000259" key="13">
    <source>
        <dbReference type="PROSITE" id="PS51093"/>
    </source>
</evidence>
<evidence type="ECO:0000256" key="10">
    <source>
        <dbReference type="ARBA" id="ARBA00023136"/>
    </source>
</evidence>
<dbReference type="InterPro" id="IPR003352">
    <property type="entry name" value="PTS_EIIC"/>
</dbReference>
<keyword evidence="17" id="KW-1185">Reference proteome</keyword>
<keyword evidence="7 12" id="KW-0812">Transmembrane</keyword>
<feature type="transmembrane region" description="Helical" evidence="12">
    <location>
        <begin position="173"/>
        <end position="192"/>
    </location>
</feature>
<keyword evidence="8" id="KW-0418">Kinase</keyword>
<feature type="domain" description="PTS EIIA type-1" evidence="13">
    <location>
        <begin position="496"/>
        <end position="600"/>
    </location>
</feature>
<dbReference type="GO" id="GO:0016301">
    <property type="term" value="F:kinase activity"/>
    <property type="evidence" value="ECO:0007669"/>
    <property type="project" value="UniProtKB-KW"/>
</dbReference>
<feature type="transmembrane region" description="Helical" evidence="12">
    <location>
        <begin position="286"/>
        <end position="310"/>
    </location>
</feature>
<dbReference type="EMBL" id="CP063304">
    <property type="protein sequence ID" value="QOV18138.1"/>
    <property type="molecule type" value="Genomic_DNA"/>
</dbReference>
<accession>A0A7M2RDB2</accession>
<evidence type="ECO:0000256" key="11">
    <source>
        <dbReference type="PROSITE-ProRule" id="PRU00421"/>
    </source>
</evidence>
<comment type="subcellular location">
    <subcellularLocation>
        <location evidence="1">Cell membrane</location>
        <topology evidence="1">Multi-pass membrane protein</topology>
    </subcellularLocation>
</comment>
<feature type="transmembrane region" description="Helical" evidence="12">
    <location>
        <begin position="212"/>
        <end position="230"/>
    </location>
</feature>
<dbReference type="NCBIfam" id="TIGR00830">
    <property type="entry name" value="PTBA"/>
    <property type="match status" value="1"/>
</dbReference>
<proteinExistence type="predicted"/>
<dbReference type="PROSITE" id="PS51098">
    <property type="entry name" value="PTS_EIIB_TYPE_1"/>
    <property type="match status" value="1"/>
</dbReference>
<dbReference type="GO" id="GO:0009401">
    <property type="term" value="P:phosphoenolpyruvate-dependent sugar phosphotransferase system"/>
    <property type="evidence" value="ECO:0007669"/>
    <property type="project" value="UniProtKB-KW"/>
</dbReference>
<feature type="transmembrane region" description="Helical" evidence="12">
    <location>
        <begin position="354"/>
        <end position="373"/>
    </location>
</feature>
<keyword evidence="2" id="KW-0813">Transport</keyword>
<dbReference type="Proteomes" id="UP000593601">
    <property type="component" value="Chromosome"/>
</dbReference>
<feature type="transmembrane region" description="Helical" evidence="12">
    <location>
        <begin position="424"/>
        <end position="445"/>
    </location>
</feature>
<evidence type="ECO:0000259" key="15">
    <source>
        <dbReference type="PROSITE" id="PS51103"/>
    </source>
</evidence>
<evidence type="ECO:0000259" key="14">
    <source>
        <dbReference type="PROSITE" id="PS51098"/>
    </source>
</evidence>
<dbReference type="GO" id="GO:0005886">
    <property type="term" value="C:plasma membrane"/>
    <property type="evidence" value="ECO:0007669"/>
    <property type="project" value="UniProtKB-SubCell"/>
</dbReference>
<evidence type="ECO:0000256" key="8">
    <source>
        <dbReference type="ARBA" id="ARBA00022777"/>
    </source>
</evidence>
<dbReference type="NCBIfam" id="TIGR01995">
    <property type="entry name" value="PTS-II-ABC-beta"/>
    <property type="match status" value="1"/>
</dbReference>
<dbReference type="Pfam" id="PF00367">
    <property type="entry name" value="PTS_EIIB"/>
    <property type="match status" value="1"/>
</dbReference>
<dbReference type="InterPro" id="IPR036878">
    <property type="entry name" value="Glu_permease_IIB"/>
</dbReference>
<feature type="transmembrane region" description="Helical" evidence="12">
    <location>
        <begin position="142"/>
        <end position="161"/>
    </location>
</feature>
<dbReference type="InterPro" id="IPR018113">
    <property type="entry name" value="PTrfase_EIIB_Cys"/>
</dbReference>
<evidence type="ECO:0000256" key="5">
    <source>
        <dbReference type="ARBA" id="ARBA00022679"/>
    </source>
</evidence>
<dbReference type="InterPro" id="IPR001996">
    <property type="entry name" value="PTS_IIB_1"/>
</dbReference>
<dbReference type="Gene3D" id="2.70.70.10">
    <property type="entry name" value="Glucose Permease (Domain IIA)"/>
    <property type="match status" value="1"/>
</dbReference>
<organism evidence="16 17">
    <name type="scientific">Blautia liquoris</name>
    <dbReference type="NCBI Taxonomy" id="2779518"/>
    <lineage>
        <taxon>Bacteria</taxon>
        <taxon>Bacillati</taxon>
        <taxon>Bacillota</taxon>
        <taxon>Clostridia</taxon>
        <taxon>Lachnospirales</taxon>
        <taxon>Lachnospiraceae</taxon>
        <taxon>Blautia</taxon>
    </lineage>
</organism>
<dbReference type="InterPro" id="IPR011055">
    <property type="entry name" value="Dup_hybrid_motif"/>
</dbReference>
<dbReference type="SUPFAM" id="SSF51261">
    <property type="entry name" value="Duplicated hybrid motif"/>
    <property type="match status" value="1"/>
</dbReference>
<dbReference type="CDD" id="cd00212">
    <property type="entry name" value="PTS_IIB_glc"/>
    <property type="match status" value="1"/>
</dbReference>
<dbReference type="InterPro" id="IPR011297">
    <property type="entry name" value="PTS_IIABC_b_glu"/>
</dbReference>
<evidence type="ECO:0000256" key="7">
    <source>
        <dbReference type="ARBA" id="ARBA00022692"/>
    </source>
</evidence>
<dbReference type="GO" id="GO:0090589">
    <property type="term" value="F:protein-phosphocysteine-trehalose phosphotransferase system transporter activity"/>
    <property type="evidence" value="ECO:0007669"/>
    <property type="project" value="TreeGrafter"/>
</dbReference>
<dbReference type="SUPFAM" id="SSF55604">
    <property type="entry name" value="Glucose permease domain IIB"/>
    <property type="match status" value="1"/>
</dbReference>
<evidence type="ECO:0000256" key="6">
    <source>
        <dbReference type="ARBA" id="ARBA00022683"/>
    </source>
</evidence>
<dbReference type="FunFam" id="3.30.1360.60:FF:000001">
    <property type="entry name" value="PTS system glucose-specific IIBC component PtsG"/>
    <property type="match status" value="1"/>
</dbReference>
<dbReference type="GO" id="GO:0008982">
    <property type="term" value="F:protein-N(PI)-phosphohistidine-sugar phosphotransferase activity"/>
    <property type="evidence" value="ECO:0007669"/>
    <property type="project" value="InterPro"/>
</dbReference>
<evidence type="ECO:0000313" key="16">
    <source>
        <dbReference type="EMBL" id="QOV18138.1"/>
    </source>
</evidence>
<evidence type="ECO:0000256" key="4">
    <source>
        <dbReference type="ARBA" id="ARBA00022597"/>
    </source>
</evidence>
<dbReference type="FunFam" id="2.70.70.10:FF:000001">
    <property type="entry name" value="PTS system glucose-specific IIA component"/>
    <property type="match status" value="1"/>
</dbReference>
<evidence type="ECO:0000256" key="12">
    <source>
        <dbReference type="SAM" id="Phobius"/>
    </source>
</evidence>
<dbReference type="Gene3D" id="3.30.1360.60">
    <property type="entry name" value="Glucose permease domain IIB"/>
    <property type="match status" value="1"/>
</dbReference>
<dbReference type="RefSeq" id="WP_193734500.1">
    <property type="nucleotide sequence ID" value="NZ_CP063304.1"/>
</dbReference>
<dbReference type="InterPro" id="IPR001127">
    <property type="entry name" value="PTS_EIIA_1_perm"/>
</dbReference>
<protein>
    <submittedName>
        <fullName evidence="16">PTS glucose transporter subunit IIA</fullName>
    </submittedName>
</protein>
<gene>
    <name evidence="16" type="ORF">INP51_08720</name>
</gene>
<dbReference type="PROSITE" id="PS51103">
    <property type="entry name" value="PTS_EIIC_TYPE_1"/>
    <property type="match status" value="1"/>
</dbReference>
<feature type="domain" description="PTS EIIB type-1" evidence="14">
    <location>
        <begin position="4"/>
        <end position="86"/>
    </location>
</feature>
<keyword evidence="4 16" id="KW-0762">Sugar transport</keyword>
<name>A0A7M2RDB2_9FIRM</name>
<dbReference type="PROSITE" id="PS01035">
    <property type="entry name" value="PTS_EIIB_TYPE_1_CYS"/>
    <property type="match status" value="1"/>
</dbReference>
<dbReference type="InterPro" id="IPR050558">
    <property type="entry name" value="PTS_Sugar-Specific_Components"/>
</dbReference>
<dbReference type="PANTHER" id="PTHR30175">
    <property type="entry name" value="PHOSPHOTRANSFERASE SYSTEM TRANSPORT PROTEIN"/>
    <property type="match status" value="1"/>
</dbReference>
<reference evidence="16 17" key="1">
    <citation type="submission" date="2020-10" db="EMBL/GenBank/DDBJ databases">
        <title>Blautia liquoris sp.nov., isolated from the mud in a fermentation cellar used for the production of Chinese strong-flavoured liquor.</title>
        <authorList>
            <person name="Lu L."/>
        </authorList>
    </citation>
    <scope>NUCLEOTIDE SEQUENCE [LARGE SCALE GENOMIC DNA]</scope>
    <source>
        <strain evidence="16 17">LZLJ-3</strain>
    </source>
</reference>
<keyword evidence="3" id="KW-1003">Cell membrane</keyword>
<feature type="domain" description="PTS EIIC type-1" evidence="15">
    <location>
        <begin position="103"/>
        <end position="461"/>
    </location>
</feature>
<dbReference type="AlphaFoldDB" id="A0A7M2RDB2"/>
<evidence type="ECO:0000313" key="17">
    <source>
        <dbReference type="Proteomes" id="UP000593601"/>
    </source>
</evidence>
<keyword evidence="10 12" id="KW-0472">Membrane</keyword>
<dbReference type="Pfam" id="PF00358">
    <property type="entry name" value="PTS_EIIA_1"/>
    <property type="match status" value="1"/>
</dbReference>
<keyword evidence="5" id="KW-0808">Transferase</keyword>
<dbReference type="KEGG" id="bliq:INP51_08720"/>
<keyword evidence="9 12" id="KW-1133">Transmembrane helix</keyword>
<dbReference type="GO" id="GO:0015771">
    <property type="term" value="P:trehalose transport"/>
    <property type="evidence" value="ECO:0007669"/>
    <property type="project" value="TreeGrafter"/>
</dbReference>
<evidence type="ECO:0000256" key="3">
    <source>
        <dbReference type="ARBA" id="ARBA00022475"/>
    </source>
</evidence>
<dbReference type="Pfam" id="PF02378">
    <property type="entry name" value="PTS_EIIC"/>
    <property type="match status" value="1"/>
</dbReference>
<keyword evidence="6" id="KW-0598">Phosphotransferase system</keyword>
<feature type="active site" description="Phosphocysteine intermediate; for EIIB activity" evidence="11">
    <location>
        <position position="26"/>
    </location>
</feature>
<dbReference type="InterPro" id="IPR013013">
    <property type="entry name" value="PTS_EIIC_1"/>
</dbReference>
<evidence type="ECO:0000256" key="2">
    <source>
        <dbReference type="ARBA" id="ARBA00022448"/>
    </source>
</evidence>
<dbReference type="PROSITE" id="PS00371">
    <property type="entry name" value="PTS_EIIA_TYPE_1_HIS"/>
    <property type="match status" value="1"/>
</dbReference>
<evidence type="ECO:0000256" key="9">
    <source>
        <dbReference type="ARBA" id="ARBA00022989"/>
    </source>
</evidence>
<evidence type="ECO:0000256" key="1">
    <source>
        <dbReference type="ARBA" id="ARBA00004651"/>
    </source>
</evidence>
<feature type="transmembrane region" description="Helical" evidence="12">
    <location>
        <begin position="112"/>
        <end position="136"/>
    </location>
</feature>
<dbReference type="PROSITE" id="PS51093">
    <property type="entry name" value="PTS_EIIA_TYPE_1"/>
    <property type="match status" value="1"/>
</dbReference>
<sequence>MDNKKVAEEVIKKVGGKSNITQAWHCFTRLRFNLVDKSKADLSELKQINGVLNAQFQGNQLQVIVGNSAGSIYEELKEMVGDTGTQAAAKKEEKQNPLNVVFDTISGIFNPMLAAITSAGLLKGILSLLLFIGVISDQSSEYLVLNMISDATFYFLPFLLAFSAARKFKTNEFVAVSLAGILMYPSFAALVGTEESIRFFFLKIPVLDYSGSVLPIILGVLLLSVVYRFIDKHMPKMLRLIFTPLLSLLVVAPIVLFIVAPIGNYLGEYLAEFFKWLFDVAGPAAGLLMGGFMPFIVMAGMHYALFPVAFDSIGRLGYDIMLLPMSLVNNMAQCAATLAVAIKTKDKDLRSLAFSSSLSALFGITEPAMYGVTLKLKKPLYAAMIGSGIGGAIYGFFTVKIFTFTIPGITALPSFISSSYTSNFLFACIGVVVSMVVAFVLTMLFSFESAGDEKEGNTIEPEVVASHADTTPVFGEEAAVLAPVSGKTIPLGEMKDDVFAGEVLGKGVGILPDEDVIRAPFNGTISMVADTGHALGLTSDAGVDLLIHVGINTVSMQGEGFETFVTDGQRVSRGQKLLKFDAALIAKKGFSVDTAVIVTNSDEYKEVISDGGRKVKACEDKIIKIVN</sequence>